<protein>
    <submittedName>
        <fullName evidence="1">Uncharacterized protein</fullName>
    </submittedName>
</protein>
<proteinExistence type="predicted"/>
<organism evidence="1 2">
    <name type="scientific">Fusarium mexicanum</name>
    <dbReference type="NCBI Taxonomy" id="751941"/>
    <lineage>
        <taxon>Eukaryota</taxon>
        <taxon>Fungi</taxon>
        <taxon>Dikarya</taxon>
        <taxon>Ascomycota</taxon>
        <taxon>Pezizomycotina</taxon>
        <taxon>Sordariomycetes</taxon>
        <taxon>Hypocreomycetidae</taxon>
        <taxon>Hypocreales</taxon>
        <taxon>Nectriaceae</taxon>
        <taxon>Fusarium</taxon>
        <taxon>Fusarium fujikuroi species complex</taxon>
    </lineage>
</organism>
<reference evidence="1 2" key="1">
    <citation type="submission" date="2020-05" db="EMBL/GenBank/DDBJ databases">
        <title>Identification and distribution of gene clusters putatively required for synthesis of sphingolipid metabolism inhibitors in phylogenetically diverse species of the filamentous fungus Fusarium.</title>
        <authorList>
            <person name="Kim H.-S."/>
            <person name="Busman M."/>
            <person name="Brown D.W."/>
            <person name="Divon H."/>
            <person name="Uhlig S."/>
            <person name="Proctor R.H."/>
        </authorList>
    </citation>
    <scope>NUCLEOTIDE SEQUENCE [LARGE SCALE GENOMIC DNA]</scope>
    <source>
        <strain evidence="1 2">NRRL 53147</strain>
    </source>
</reference>
<accession>A0A8H5IJS5</accession>
<dbReference type="AlphaFoldDB" id="A0A8H5IJS5"/>
<dbReference type="Proteomes" id="UP000522262">
    <property type="component" value="Unassembled WGS sequence"/>
</dbReference>
<keyword evidence="2" id="KW-1185">Reference proteome</keyword>
<gene>
    <name evidence="1" type="ORF">FMEXI_9354</name>
</gene>
<sequence>MGLLRKLKQDKVPSAGFSLSSSTPYSIFSPPSLLLHHPSPLKAISLSQKTKRKMDISRQRQTEAEPSMIRRYLHHVMWVRYSWSHGVDAAIEQAFRTFVYPTFIERFDYQQKDDGTYANVRRNLHTMMQMVVEAFRPHNPSRFDKLELALIFVAWLIKSKQIIYRYLPNLSGENLNKAWVEMTVWFLIICSKGGRHVEPFMVSPREVKLQKQIRKMKAHLGVFGRL</sequence>
<comment type="caution">
    <text evidence="1">The sequence shown here is derived from an EMBL/GenBank/DDBJ whole genome shotgun (WGS) entry which is preliminary data.</text>
</comment>
<dbReference type="EMBL" id="JAAOAM010000218">
    <property type="protein sequence ID" value="KAF5538485.1"/>
    <property type="molecule type" value="Genomic_DNA"/>
</dbReference>
<evidence type="ECO:0000313" key="2">
    <source>
        <dbReference type="Proteomes" id="UP000522262"/>
    </source>
</evidence>
<name>A0A8H5IJS5_9HYPO</name>
<evidence type="ECO:0000313" key="1">
    <source>
        <dbReference type="EMBL" id="KAF5538485.1"/>
    </source>
</evidence>